<evidence type="ECO:0000259" key="2">
    <source>
        <dbReference type="Pfam" id="PF20469"/>
    </source>
</evidence>
<dbReference type="PANTHER" id="PTHR43581">
    <property type="entry name" value="ATP/GTP PHOSPHATASE"/>
    <property type="match status" value="1"/>
</dbReference>
<feature type="domain" description="Endonuclease GajA/Old nuclease/RecF-like AAA" evidence="1">
    <location>
        <begin position="1"/>
        <end position="337"/>
    </location>
</feature>
<dbReference type="InterPro" id="IPR027417">
    <property type="entry name" value="P-loop_NTPase"/>
</dbReference>
<dbReference type="NCBIfam" id="NF038234">
    <property type="entry name" value="retron_eff_Eco8"/>
    <property type="match status" value="1"/>
</dbReference>
<dbReference type="InterPro" id="IPR034139">
    <property type="entry name" value="TOPRIM_OLD"/>
</dbReference>
<dbReference type="RefSeq" id="WP_108638928.1">
    <property type="nucleotide sequence ID" value="NZ_CP034705.1"/>
</dbReference>
<name>A0A3Q9LEF4_SALET</name>
<protein>
    <submittedName>
        <fullName evidence="3">Uncharacterized protein</fullName>
    </submittedName>
</protein>
<dbReference type="InterPro" id="IPR041685">
    <property type="entry name" value="AAA_GajA/Old/RecF-like"/>
</dbReference>
<evidence type="ECO:0000259" key="1">
    <source>
        <dbReference type="Pfam" id="PF13175"/>
    </source>
</evidence>
<dbReference type="EMBL" id="CP034718">
    <property type="protein sequence ID" value="AZT13584.1"/>
    <property type="molecule type" value="Genomic_DNA"/>
</dbReference>
<organism evidence="3">
    <name type="scientific">Salmonella enterica subsp. enterica serovar Moero</name>
    <dbReference type="NCBI Taxonomy" id="2500154"/>
    <lineage>
        <taxon>Bacteria</taxon>
        <taxon>Pseudomonadati</taxon>
        <taxon>Pseudomonadota</taxon>
        <taxon>Gammaproteobacteria</taxon>
        <taxon>Enterobacterales</taxon>
        <taxon>Enterobacteriaceae</taxon>
        <taxon>Salmonella</taxon>
    </lineage>
</organism>
<dbReference type="SUPFAM" id="SSF52540">
    <property type="entry name" value="P-loop containing nucleoside triphosphate hydrolases"/>
    <property type="match status" value="1"/>
</dbReference>
<dbReference type="Pfam" id="PF20469">
    <property type="entry name" value="OLD-like_TOPRIM"/>
    <property type="match status" value="1"/>
</dbReference>
<dbReference type="InterPro" id="IPR051396">
    <property type="entry name" value="Bact_Antivir_Def_Nuclease"/>
</dbReference>
<evidence type="ECO:0000313" key="3">
    <source>
        <dbReference type="EMBL" id="AZT05243.1"/>
    </source>
</evidence>
<sequence length="695" mass="80839">MSIKSIRIENLLSYDTLIINNVKDLNCVIGKNNVGKSNLLKLLSFFYKKIDNIKCIPPELHSNYSSHGSISIQYDLARIKNIVTSKRKGKTDFFKHIYNTFFKGSPMGFEKDFFTNRNNDTTFTLKLTIHSNNAFSWSTKNNAEIDLIGYLFPFFEIETRHINLYDWDKLWDLISRLKSFKVDGVKKEEIIDFLNEKISPNSNAYKDFTSKIQDITKVSSYSYRERVLNYVKIGLNGQTFNVGGKDLTTQSDGTNSLEYLSLFLKLLVSLTRREYISPIVYIDEPEIGLHPKANEKLIYELYQSYESFKKSKESFEKGKYATPLPKIFIATHSANIAKHIIKYFKDNHQILHFRIEENHTRVGVMKSTYEDRRFLNIFNDNEARLFFSDIILFVEGDTELEAFSNFSLSKKYPHMNNVELYQAGSNVYLENLNPNRSKLSIPYFYLFDRDKTLQYEVTKRQCKVMLQGNGGLFSLKPEKLDTEIEYYMKGYSPEYRAQVSILNNIKSSEGKVLSFNNKTLDFDNISKAYVNKLVDNIDSYLSKKNTIVLSSTFEECLINESSLPLFLHWLHHSNGIDVDNILKNLEGLTYFNNRTLATYLRLIFNGKTTTGLVYKHLQKKDFKLGRRLLNIVERDIQKKCFYTGKTGGWVTSFLDFAITHLELEAAKTSTSFDSKFSLIFPEFYSMIDKLRLDRG</sequence>
<dbReference type="AlphaFoldDB" id="A0A3Q9LEF4"/>
<accession>A0A3Q9LEF4</accession>
<feature type="domain" description="OLD protein-like TOPRIM" evidence="2">
    <location>
        <begin position="386"/>
        <end position="450"/>
    </location>
</feature>
<dbReference type="PANTHER" id="PTHR43581:SF4">
    <property type="entry name" value="ATP_GTP PHOSPHATASE"/>
    <property type="match status" value="1"/>
</dbReference>
<dbReference type="Gene3D" id="3.40.50.300">
    <property type="entry name" value="P-loop containing nucleotide triphosphate hydrolases"/>
    <property type="match status" value="1"/>
</dbReference>
<dbReference type="Pfam" id="PF13175">
    <property type="entry name" value="AAA_15"/>
    <property type="match status" value="1"/>
</dbReference>
<reference evidence="3" key="1">
    <citation type="submission" date="2018-12" db="EMBL/GenBank/DDBJ databases">
        <title>Complete genome sequences of twenty non-typhoidal Salmonella isolates from Rwanda.</title>
        <authorList>
            <person name="Byukusenge M."/>
            <person name="Li L."/>
            <person name="Subhashinie K."/>
            <person name="Nzayirambaho M."/>
            <person name="Kuchipudi S.V."/>
            <person name="Jayarao B.M."/>
        </authorList>
    </citation>
    <scope>NUCLEOTIDE SEQUENCE</scope>
    <source>
        <strain evidence="4">RSE08</strain>
        <strain evidence="3">RSE29</strain>
    </source>
</reference>
<dbReference type="EMBL" id="CP034705">
    <property type="protein sequence ID" value="AZT05243.1"/>
    <property type="molecule type" value="Genomic_DNA"/>
</dbReference>
<gene>
    <name evidence="4" type="ORF">ELZ75_19540</name>
    <name evidence="3" type="ORF">ELZ96_19540</name>
</gene>
<evidence type="ECO:0000313" key="4">
    <source>
        <dbReference type="EMBL" id="AZT13584.1"/>
    </source>
</evidence>
<proteinExistence type="predicted"/>